<dbReference type="Proteomes" id="UP001417504">
    <property type="component" value="Unassembled WGS sequence"/>
</dbReference>
<dbReference type="EMBL" id="JBBNAE010000008">
    <property type="protein sequence ID" value="KAK9103438.1"/>
    <property type="molecule type" value="Genomic_DNA"/>
</dbReference>
<name>A0AAP0HVT0_9MAGN</name>
<feature type="transmembrane region" description="Helical" evidence="1">
    <location>
        <begin position="6"/>
        <end position="30"/>
    </location>
</feature>
<protein>
    <submittedName>
        <fullName evidence="2">Uncharacterized protein</fullName>
    </submittedName>
</protein>
<gene>
    <name evidence="2" type="ORF">Sjap_020692</name>
</gene>
<reference evidence="2 3" key="1">
    <citation type="submission" date="2024-01" db="EMBL/GenBank/DDBJ databases">
        <title>Genome assemblies of Stephania.</title>
        <authorList>
            <person name="Yang L."/>
        </authorList>
    </citation>
    <scope>NUCLEOTIDE SEQUENCE [LARGE SCALE GENOMIC DNA]</scope>
    <source>
        <strain evidence="2">QJT</strain>
        <tissue evidence="2">Leaf</tissue>
    </source>
</reference>
<keyword evidence="1" id="KW-0812">Transmembrane</keyword>
<evidence type="ECO:0000256" key="1">
    <source>
        <dbReference type="SAM" id="Phobius"/>
    </source>
</evidence>
<evidence type="ECO:0000313" key="3">
    <source>
        <dbReference type="Proteomes" id="UP001417504"/>
    </source>
</evidence>
<keyword evidence="1" id="KW-1133">Transmembrane helix</keyword>
<evidence type="ECO:0000313" key="2">
    <source>
        <dbReference type="EMBL" id="KAK9103438.1"/>
    </source>
</evidence>
<organism evidence="2 3">
    <name type="scientific">Stephania japonica</name>
    <dbReference type="NCBI Taxonomy" id="461633"/>
    <lineage>
        <taxon>Eukaryota</taxon>
        <taxon>Viridiplantae</taxon>
        <taxon>Streptophyta</taxon>
        <taxon>Embryophyta</taxon>
        <taxon>Tracheophyta</taxon>
        <taxon>Spermatophyta</taxon>
        <taxon>Magnoliopsida</taxon>
        <taxon>Ranunculales</taxon>
        <taxon>Menispermaceae</taxon>
        <taxon>Menispermoideae</taxon>
        <taxon>Cissampelideae</taxon>
        <taxon>Stephania</taxon>
    </lineage>
</organism>
<dbReference type="AlphaFoldDB" id="A0AAP0HVT0"/>
<keyword evidence="1" id="KW-0472">Membrane</keyword>
<accession>A0AAP0HVT0</accession>
<proteinExistence type="predicted"/>
<keyword evidence="3" id="KW-1185">Reference proteome</keyword>
<comment type="caution">
    <text evidence="2">The sequence shown here is derived from an EMBL/GenBank/DDBJ whole genome shotgun (WGS) entry which is preliminary data.</text>
</comment>
<sequence length="70" mass="8200">MYVYWYIRIFSFALCISALLMCGITSTTIMNQIKKTKKSKSVVECETRKFVIYIYPSDSEKILKKFSSHS</sequence>